<evidence type="ECO:0000259" key="14">
    <source>
        <dbReference type="SMART" id="SM00478"/>
    </source>
</evidence>
<comment type="cofactor">
    <cofactor evidence="2">
        <name>[4Fe-4S] cluster</name>
        <dbReference type="ChEBI" id="CHEBI:49883"/>
    </cofactor>
</comment>
<protein>
    <recommendedName>
        <fullName evidence="5">Adenine DNA glycosylase</fullName>
        <ecNumber evidence="4">3.2.2.31</ecNumber>
    </recommendedName>
</protein>
<dbReference type="InterPro" id="IPR003265">
    <property type="entry name" value="HhH-GPD_domain"/>
</dbReference>
<dbReference type="GO" id="GO:0032357">
    <property type="term" value="F:oxidized purine DNA binding"/>
    <property type="evidence" value="ECO:0007669"/>
    <property type="project" value="TreeGrafter"/>
</dbReference>
<comment type="similarity">
    <text evidence="3">Belongs to the Nth/MutY family.</text>
</comment>
<dbReference type="Gene3D" id="1.10.340.30">
    <property type="entry name" value="Hypothetical protein, domain 2"/>
    <property type="match status" value="1"/>
</dbReference>
<keyword evidence="8" id="KW-0378">Hydrolase</keyword>
<comment type="catalytic activity">
    <reaction evidence="1">
        <text>Hydrolyzes free adenine bases from 7,8-dihydro-8-oxoguanine:adenine mismatched double-stranded DNA, leaving an apurinic site.</text>
        <dbReference type="EC" id="3.2.2.31"/>
    </reaction>
</comment>
<dbReference type="GO" id="GO:0046872">
    <property type="term" value="F:metal ion binding"/>
    <property type="evidence" value="ECO:0007669"/>
    <property type="project" value="UniProtKB-KW"/>
</dbReference>
<evidence type="ECO:0000256" key="1">
    <source>
        <dbReference type="ARBA" id="ARBA00000843"/>
    </source>
</evidence>
<proteinExistence type="inferred from homology"/>
<evidence type="ECO:0000256" key="7">
    <source>
        <dbReference type="ARBA" id="ARBA00022763"/>
    </source>
</evidence>
<evidence type="ECO:0000256" key="11">
    <source>
        <dbReference type="ARBA" id="ARBA00023204"/>
    </source>
</evidence>
<organism evidence="15 16">
    <name type="scientific">Berryella intestinalis</name>
    <dbReference type="NCBI Taxonomy" id="1531429"/>
    <lineage>
        <taxon>Bacteria</taxon>
        <taxon>Bacillati</taxon>
        <taxon>Actinomycetota</taxon>
        <taxon>Coriobacteriia</taxon>
        <taxon>Eggerthellales</taxon>
        <taxon>Eggerthellaceae</taxon>
        <taxon>Berryella</taxon>
    </lineage>
</organism>
<sequence length="322" mass="35211">MCEADWTQTALSRDEFVAKVCDQGRKLYRDLPWRCVDDPYAVMVSEVMLQQTQVSRVAKYWERFLSSFPTVDALAAASTSDVLEHWQGLGYNRRALALKRAADLVSAEMGGVLPRTAEGLVALPGVGPATAAGVMAFAYRLPSVYIETNVRTVFLHELFPDRENVSDRVLEPYVRQTCPETPVRADGEGGAGASQGDGAAGARGAVPFEPLGDPSQDARAWYYALLDYGAHLKTQVANPSRRSSHYARQSAFEGSHRQKRSFILKLALASPEGVSEAEALAALSRFELESGRDAIDAARGRALVDQLIDEGFFKRQGELLVP</sequence>
<dbReference type="InterPro" id="IPR023170">
    <property type="entry name" value="HhH_base_excis_C"/>
</dbReference>
<keyword evidence="12" id="KW-0326">Glycosidase</keyword>
<gene>
    <name evidence="15" type="ORF">JI75_02020</name>
</gene>
<feature type="compositionally biased region" description="Gly residues" evidence="13">
    <location>
        <begin position="188"/>
        <end position="201"/>
    </location>
</feature>
<evidence type="ECO:0000256" key="5">
    <source>
        <dbReference type="ARBA" id="ARBA00022023"/>
    </source>
</evidence>
<evidence type="ECO:0000313" key="15">
    <source>
        <dbReference type="EMBL" id="AJC11641.1"/>
    </source>
</evidence>
<dbReference type="HOGENOM" id="CLU_012862_2_0_11"/>
<dbReference type="AlphaFoldDB" id="A0A0A8B2E2"/>
<dbReference type="Pfam" id="PF00730">
    <property type="entry name" value="HhH-GPD"/>
    <property type="match status" value="1"/>
</dbReference>
<keyword evidence="11" id="KW-0234">DNA repair</keyword>
<evidence type="ECO:0000256" key="9">
    <source>
        <dbReference type="ARBA" id="ARBA00023004"/>
    </source>
</evidence>
<keyword evidence="9" id="KW-0408">Iron</keyword>
<dbReference type="GO" id="GO:0000701">
    <property type="term" value="F:purine-specific mismatch base pair DNA N-glycosylase activity"/>
    <property type="evidence" value="ECO:0007669"/>
    <property type="project" value="UniProtKB-EC"/>
</dbReference>
<evidence type="ECO:0000256" key="2">
    <source>
        <dbReference type="ARBA" id="ARBA00001966"/>
    </source>
</evidence>
<evidence type="ECO:0000256" key="12">
    <source>
        <dbReference type="ARBA" id="ARBA00023295"/>
    </source>
</evidence>
<dbReference type="STRING" id="1531429.JI75_02020"/>
<reference evidence="16" key="1">
    <citation type="submission" date="2014-08" db="EMBL/GenBank/DDBJ databases">
        <title>Coriobacteriaceae sp. complete genome.</title>
        <authorList>
            <person name="Looft T."/>
            <person name="Bayles D.O."/>
            <person name="Stanton T.B."/>
        </authorList>
    </citation>
    <scope>NUCLEOTIDE SEQUENCE [LARGE SCALE GENOMIC DNA]</scope>
    <source>
        <strain evidence="16">68-1-3</strain>
    </source>
</reference>
<evidence type="ECO:0000256" key="3">
    <source>
        <dbReference type="ARBA" id="ARBA00008343"/>
    </source>
</evidence>
<dbReference type="PROSITE" id="PS01155">
    <property type="entry name" value="ENDONUCLEASE_III_2"/>
    <property type="match status" value="1"/>
</dbReference>
<keyword evidence="7" id="KW-0227">DNA damage</keyword>
<reference evidence="15 16" key="2">
    <citation type="journal article" date="2015" name="Genome Announc.">
        <title>Complete Genome Sequence of Coriobacteriaceae Strain 68-1-3, a Novel Mucus-Degrading Isolate from the Swine Intestinal Tract.</title>
        <authorList>
            <person name="Looft T."/>
            <person name="Bayles D.O."/>
            <person name="Alt D.P."/>
            <person name="Stanton T.B."/>
        </authorList>
    </citation>
    <scope>NUCLEOTIDE SEQUENCE [LARGE SCALE GENOMIC DNA]</scope>
    <source>
        <strain evidence="15 16">68-1-3</strain>
    </source>
</reference>
<evidence type="ECO:0000256" key="4">
    <source>
        <dbReference type="ARBA" id="ARBA00012045"/>
    </source>
</evidence>
<dbReference type="PANTHER" id="PTHR42944">
    <property type="entry name" value="ADENINE DNA GLYCOSYLASE"/>
    <property type="match status" value="1"/>
</dbReference>
<dbReference type="Pfam" id="PF00633">
    <property type="entry name" value="HHH"/>
    <property type="match status" value="1"/>
</dbReference>
<dbReference type="GO" id="GO:0035485">
    <property type="term" value="F:adenine/guanine mispair binding"/>
    <property type="evidence" value="ECO:0007669"/>
    <property type="project" value="TreeGrafter"/>
</dbReference>
<evidence type="ECO:0000256" key="13">
    <source>
        <dbReference type="SAM" id="MobiDB-lite"/>
    </source>
</evidence>
<dbReference type="InterPro" id="IPR011257">
    <property type="entry name" value="DNA_glycosylase"/>
</dbReference>
<dbReference type="EC" id="3.2.2.31" evidence="4"/>
<dbReference type="GO" id="GO:0034039">
    <property type="term" value="F:8-oxo-7,8-dihydroguanine DNA N-glycosylase activity"/>
    <property type="evidence" value="ECO:0007669"/>
    <property type="project" value="TreeGrafter"/>
</dbReference>
<keyword evidence="10" id="KW-0411">Iron-sulfur</keyword>
<dbReference type="KEGG" id="cbac:JI75_02020"/>
<dbReference type="InterPro" id="IPR004036">
    <property type="entry name" value="Endonuclease-III-like_CS2"/>
</dbReference>
<accession>A0A0A8B2E2</accession>
<dbReference type="CDD" id="cd00056">
    <property type="entry name" value="ENDO3c"/>
    <property type="match status" value="1"/>
</dbReference>
<dbReference type="PANTHER" id="PTHR42944:SF1">
    <property type="entry name" value="ADENINE DNA GLYCOSYLASE"/>
    <property type="match status" value="1"/>
</dbReference>
<dbReference type="SUPFAM" id="SSF48150">
    <property type="entry name" value="DNA-glycosylase"/>
    <property type="match status" value="1"/>
</dbReference>
<name>A0A0A8B2E2_9ACTN</name>
<dbReference type="SMART" id="SM00478">
    <property type="entry name" value="ENDO3c"/>
    <property type="match status" value="1"/>
</dbReference>
<feature type="domain" description="HhH-GPD" evidence="14">
    <location>
        <begin position="48"/>
        <end position="194"/>
    </location>
</feature>
<keyword evidence="6" id="KW-0479">Metal-binding</keyword>
<dbReference type="InterPro" id="IPR044298">
    <property type="entry name" value="MIG/MutY"/>
</dbReference>
<keyword evidence="16" id="KW-1185">Reference proteome</keyword>
<evidence type="ECO:0000313" key="16">
    <source>
        <dbReference type="Proteomes" id="UP000031121"/>
    </source>
</evidence>
<feature type="region of interest" description="Disordered" evidence="13">
    <location>
        <begin position="180"/>
        <end position="203"/>
    </location>
</feature>
<dbReference type="GO" id="GO:0006298">
    <property type="term" value="P:mismatch repair"/>
    <property type="evidence" value="ECO:0007669"/>
    <property type="project" value="TreeGrafter"/>
</dbReference>
<evidence type="ECO:0000256" key="10">
    <source>
        <dbReference type="ARBA" id="ARBA00023014"/>
    </source>
</evidence>
<dbReference type="EMBL" id="CP009302">
    <property type="protein sequence ID" value="AJC11641.1"/>
    <property type="molecule type" value="Genomic_DNA"/>
</dbReference>
<dbReference type="Proteomes" id="UP000031121">
    <property type="component" value="Chromosome"/>
</dbReference>
<dbReference type="InterPro" id="IPR000445">
    <property type="entry name" value="HhH_motif"/>
</dbReference>
<dbReference type="GO" id="GO:0051536">
    <property type="term" value="F:iron-sulfur cluster binding"/>
    <property type="evidence" value="ECO:0007669"/>
    <property type="project" value="UniProtKB-KW"/>
</dbReference>
<evidence type="ECO:0000256" key="8">
    <source>
        <dbReference type="ARBA" id="ARBA00022801"/>
    </source>
</evidence>
<evidence type="ECO:0000256" key="6">
    <source>
        <dbReference type="ARBA" id="ARBA00022723"/>
    </source>
</evidence>
<dbReference type="Gene3D" id="1.10.1670.10">
    <property type="entry name" value="Helix-hairpin-Helix base-excision DNA repair enzymes (C-terminal)"/>
    <property type="match status" value="1"/>
</dbReference>
<dbReference type="GO" id="GO:0006284">
    <property type="term" value="P:base-excision repair"/>
    <property type="evidence" value="ECO:0007669"/>
    <property type="project" value="InterPro"/>
</dbReference>